<dbReference type="OrthoDB" id="9332038at2759"/>
<keyword evidence="11" id="KW-1185">Reference proteome</keyword>
<dbReference type="InterPro" id="IPR000719">
    <property type="entry name" value="Prot_kinase_dom"/>
</dbReference>
<evidence type="ECO:0000256" key="7">
    <source>
        <dbReference type="PROSITE-ProRule" id="PRU10141"/>
    </source>
</evidence>
<dbReference type="Gene3D" id="3.30.200.20">
    <property type="entry name" value="Phosphorylase Kinase, domain 1"/>
    <property type="match status" value="1"/>
</dbReference>
<dbReference type="InterPro" id="IPR017441">
    <property type="entry name" value="Protein_kinase_ATP_BS"/>
</dbReference>
<dbReference type="GO" id="GO:0005856">
    <property type="term" value="C:cytoskeleton"/>
    <property type="evidence" value="ECO:0007669"/>
    <property type="project" value="TreeGrafter"/>
</dbReference>
<feature type="binding site" evidence="7">
    <location>
        <position position="124"/>
    </location>
    <ligand>
        <name>ATP</name>
        <dbReference type="ChEBI" id="CHEBI:30616"/>
    </ligand>
</feature>
<dbReference type="SUPFAM" id="SSF56112">
    <property type="entry name" value="Protein kinase-like (PK-like)"/>
    <property type="match status" value="1"/>
</dbReference>
<keyword evidence="5 10" id="KW-0418">Kinase</keyword>
<keyword evidence="6 7" id="KW-0067">ATP-binding</keyword>
<sequence>MQVYYAGRSAEKHPMPSSNNDRNESGFGKPGLALTQSQTHRTQPLQSSIQAHSSKLQSTPRGMERQISSNELLPVFDDSENFYRIIKHDHIAYRFEVLSVLGKGSFGQVVLALDHMKGVQVAIKIIRTESRFTRQVSDSEQYSRMSW</sequence>
<reference evidence="10 11" key="1">
    <citation type="submission" date="2019-04" db="EMBL/GenBank/DDBJ databases">
        <title>Annotation for the trematode Fasciola gigantica.</title>
        <authorList>
            <person name="Choi Y.-J."/>
        </authorList>
    </citation>
    <scope>NUCLEOTIDE SEQUENCE [LARGE SCALE GENOMIC DNA]</scope>
    <source>
        <strain evidence="10">Uganda_cow_1</strain>
    </source>
</reference>
<feature type="domain" description="Protein kinase" evidence="9">
    <location>
        <begin position="95"/>
        <end position="147"/>
    </location>
</feature>
<evidence type="ECO:0000256" key="8">
    <source>
        <dbReference type="SAM" id="MobiDB-lite"/>
    </source>
</evidence>
<dbReference type="Proteomes" id="UP000316759">
    <property type="component" value="Unassembled WGS sequence"/>
</dbReference>
<evidence type="ECO:0000313" key="11">
    <source>
        <dbReference type="Proteomes" id="UP000316759"/>
    </source>
</evidence>
<dbReference type="GO" id="GO:0005737">
    <property type="term" value="C:cytoplasm"/>
    <property type="evidence" value="ECO:0007669"/>
    <property type="project" value="TreeGrafter"/>
</dbReference>
<evidence type="ECO:0000256" key="5">
    <source>
        <dbReference type="ARBA" id="ARBA00022777"/>
    </source>
</evidence>
<accession>A0A504YKI2</accession>
<keyword evidence="4 7" id="KW-0547">Nucleotide-binding</keyword>
<dbReference type="STRING" id="46835.A0A504YKI2"/>
<evidence type="ECO:0000313" key="10">
    <source>
        <dbReference type="EMBL" id="TPP62332.1"/>
    </source>
</evidence>
<dbReference type="PANTHER" id="PTHR24058:SF22">
    <property type="entry name" value="DUAL SPECIFICITY TYROSINE-PHOSPHORYLATION-REGULATED KINASE 4"/>
    <property type="match status" value="1"/>
</dbReference>
<feature type="region of interest" description="Disordered" evidence="8">
    <location>
        <begin position="1"/>
        <end position="64"/>
    </location>
</feature>
<name>A0A504YKI2_FASGI</name>
<gene>
    <name evidence="10" type="ORF">FGIG_11424</name>
</gene>
<dbReference type="InterPro" id="IPR050494">
    <property type="entry name" value="Ser_Thr_dual-spec_kinase"/>
</dbReference>
<dbReference type="GO" id="GO:0005524">
    <property type="term" value="F:ATP binding"/>
    <property type="evidence" value="ECO:0007669"/>
    <property type="project" value="UniProtKB-UniRule"/>
</dbReference>
<organism evidence="10 11">
    <name type="scientific">Fasciola gigantica</name>
    <name type="common">Giant liver fluke</name>
    <dbReference type="NCBI Taxonomy" id="46835"/>
    <lineage>
        <taxon>Eukaryota</taxon>
        <taxon>Metazoa</taxon>
        <taxon>Spiralia</taxon>
        <taxon>Lophotrochozoa</taxon>
        <taxon>Platyhelminthes</taxon>
        <taxon>Trematoda</taxon>
        <taxon>Digenea</taxon>
        <taxon>Plagiorchiida</taxon>
        <taxon>Echinostomata</taxon>
        <taxon>Echinostomatoidea</taxon>
        <taxon>Fasciolidae</taxon>
        <taxon>Fasciola</taxon>
    </lineage>
</organism>
<dbReference type="PANTHER" id="PTHR24058">
    <property type="entry name" value="DUAL SPECIFICITY PROTEIN KINASE"/>
    <property type="match status" value="1"/>
</dbReference>
<evidence type="ECO:0000256" key="4">
    <source>
        <dbReference type="ARBA" id="ARBA00022741"/>
    </source>
</evidence>
<evidence type="ECO:0000259" key="9">
    <source>
        <dbReference type="PROSITE" id="PS50011"/>
    </source>
</evidence>
<comment type="similarity">
    <text evidence="1">Belongs to the protein kinase superfamily. CMGC Ser/Thr protein kinase family. MNB/DYRK subfamily.</text>
</comment>
<keyword evidence="2" id="KW-0723">Serine/threonine-protein kinase</keyword>
<dbReference type="GO" id="GO:0004674">
    <property type="term" value="F:protein serine/threonine kinase activity"/>
    <property type="evidence" value="ECO:0007669"/>
    <property type="project" value="UniProtKB-KW"/>
</dbReference>
<evidence type="ECO:0000256" key="6">
    <source>
        <dbReference type="ARBA" id="ARBA00022840"/>
    </source>
</evidence>
<dbReference type="EMBL" id="SUNJ01006986">
    <property type="protein sequence ID" value="TPP62332.1"/>
    <property type="molecule type" value="Genomic_DNA"/>
</dbReference>
<feature type="compositionally biased region" description="Polar residues" evidence="8">
    <location>
        <begin position="34"/>
        <end position="64"/>
    </location>
</feature>
<evidence type="ECO:0000256" key="1">
    <source>
        <dbReference type="ARBA" id="ARBA00008867"/>
    </source>
</evidence>
<evidence type="ECO:0000256" key="3">
    <source>
        <dbReference type="ARBA" id="ARBA00022679"/>
    </source>
</evidence>
<comment type="caution">
    <text evidence="10">The sequence shown here is derived from an EMBL/GenBank/DDBJ whole genome shotgun (WGS) entry which is preliminary data.</text>
</comment>
<evidence type="ECO:0000256" key="2">
    <source>
        <dbReference type="ARBA" id="ARBA00022527"/>
    </source>
</evidence>
<dbReference type="PROSITE" id="PS00107">
    <property type="entry name" value="PROTEIN_KINASE_ATP"/>
    <property type="match status" value="1"/>
</dbReference>
<dbReference type="AlphaFoldDB" id="A0A504YKI2"/>
<dbReference type="PROSITE" id="PS50011">
    <property type="entry name" value="PROTEIN_KINASE_DOM"/>
    <property type="match status" value="1"/>
</dbReference>
<keyword evidence="3" id="KW-0808">Transferase</keyword>
<dbReference type="InterPro" id="IPR011009">
    <property type="entry name" value="Kinase-like_dom_sf"/>
</dbReference>
<protein>
    <submittedName>
        <fullName evidence="10">Dual specificity tyrosine-phosphorylation-regulated kinase mbk-2</fullName>
    </submittedName>
</protein>
<proteinExistence type="inferred from homology"/>